<evidence type="ECO:0000313" key="9">
    <source>
        <dbReference type="EMBL" id="GGZ74280.1"/>
    </source>
</evidence>
<dbReference type="InterPro" id="IPR006101">
    <property type="entry name" value="Glyco_hydro_2"/>
</dbReference>
<sequence length="983" mass="109811">MSLRIFFLCLISCVVLDVFGQVKTLETTSISVRENINLGWRYHKGPVKHQPSSAQWSAHGWEEVSLPHSYALTSINLDNSTDDKSQQTFHRDISFYQRTLNISGRPDSKVYLEFEGAHQKTRLWVNGQYVGEHAVGAYTPFHFDISEFVALGQTNTLTLELDNRRNKQIPPDGHTADYVLFGGLYRDVYLNVLDPLHFTFDWDSNTSGIFVSTPAVTKKDATVTVRSEVVNADKKPRKFYVQTYIVDQQAVVIKRKRTEHTLDSGATRLVKHTTGIDENLQLWSPDSPYLYKVVSQVLNEEGKVLHSKTNPLGIRKFELVLNKGLLLNGEPIEIIGANRHQHFPYIGDAVPNNLHRLDALKFKRSGMNLVRLAHYPHDNAFLQACDELGLIVVEEPPTWIGMGDELWMARLEEAARRMIRNHRNHPSVLGWGAGINHRGTIKRLHYAAKEEDPTRISMNNGTLWTGEQHSGITDLYAVMDYRGAKRQADDLLFAMEHSGSTDSLSLQEIVSRYKGDPNLIGLASWSAHDSQSFIKRDEQYPNLSVWQAASWDAFRLPKPNYYWYQSELTSEPMVHIADVRGQFEQQVQVFTNASEIELLHNDRPVGRFKATREAQNEHLNSPSILVPFHWQSGTLTALAYHSDGKRVVAKHQRTKGNDAAKLEVTFDTDMTADGFDITADGSSIILAYAKVTDQQGGLIDKDTPEVRFELQGHGQIVGDKSIGANPVTWRNGHAPVMIRVGTKATVLTLTAHSEGLQSGSASLRLNASGEAQSKRHAPRLLDPLTLNVDFGNHEQHPQENFYVWSHQSGNDARTLTADNGQPVKVALSGSTEPLHWDNTWGVPGDLSFLIEDGINNTNGQPITLHFSQLPQGQYELKTWHHMLSDDGDAIRPLRFTSQHSKNAQSVSQYRPTFGKRIAITEAGGGERGDGGSNKGAAGFALHTFTVNEQGKASLSMAAPEGNQQVRLNGFRLSQLTPGAVDDI</sequence>
<dbReference type="Pfam" id="PF02836">
    <property type="entry name" value="Glyco_hydro_2_C"/>
    <property type="match status" value="1"/>
</dbReference>
<evidence type="ECO:0000256" key="2">
    <source>
        <dbReference type="ARBA" id="ARBA00022801"/>
    </source>
</evidence>
<reference evidence="9" key="2">
    <citation type="submission" date="2020-09" db="EMBL/GenBank/DDBJ databases">
        <authorList>
            <person name="Sun Q."/>
            <person name="Kim S."/>
        </authorList>
    </citation>
    <scope>NUCLEOTIDE SEQUENCE</scope>
    <source>
        <strain evidence="9">KCTC 32337</strain>
    </source>
</reference>
<dbReference type="PRINTS" id="PR00132">
    <property type="entry name" value="GLHYDRLASE2"/>
</dbReference>
<feature type="domain" description="Glycoside hydrolase family 2 immunoglobulin-like beta-sandwich" evidence="4">
    <location>
        <begin position="210"/>
        <end position="315"/>
    </location>
</feature>
<dbReference type="Pfam" id="PF02837">
    <property type="entry name" value="Glyco_hydro_2_N"/>
    <property type="match status" value="1"/>
</dbReference>
<gene>
    <name evidence="9" type="ORF">GCM10011274_35800</name>
</gene>
<dbReference type="Proteomes" id="UP000622604">
    <property type="component" value="Unassembled WGS sequence"/>
</dbReference>
<feature type="domain" description="Glycoside hydrolase family 2" evidence="8">
    <location>
        <begin position="670"/>
        <end position="760"/>
    </location>
</feature>
<reference evidence="9" key="1">
    <citation type="journal article" date="2014" name="Int. J. Syst. Evol. Microbiol.">
        <title>Complete genome sequence of Corynebacterium casei LMG S-19264T (=DSM 44701T), isolated from a smear-ripened cheese.</title>
        <authorList>
            <consortium name="US DOE Joint Genome Institute (JGI-PGF)"/>
            <person name="Walter F."/>
            <person name="Albersmeier A."/>
            <person name="Kalinowski J."/>
            <person name="Ruckert C."/>
        </authorList>
    </citation>
    <scope>NUCLEOTIDE SEQUENCE</scope>
    <source>
        <strain evidence="9">KCTC 32337</strain>
    </source>
</reference>
<dbReference type="Gene3D" id="2.60.120.260">
    <property type="entry name" value="Galactose-binding domain-like"/>
    <property type="match status" value="1"/>
</dbReference>
<evidence type="ECO:0000256" key="1">
    <source>
        <dbReference type="ARBA" id="ARBA00007401"/>
    </source>
</evidence>
<dbReference type="SUPFAM" id="SSF49303">
    <property type="entry name" value="beta-Galactosidase/glucuronidase domain"/>
    <property type="match status" value="1"/>
</dbReference>
<dbReference type="AlphaFoldDB" id="A0A8H9ID77"/>
<dbReference type="InterPro" id="IPR036156">
    <property type="entry name" value="Beta-gal/glucu_dom_sf"/>
</dbReference>
<dbReference type="GO" id="GO:0004553">
    <property type="term" value="F:hydrolase activity, hydrolyzing O-glycosyl compounds"/>
    <property type="evidence" value="ECO:0007669"/>
    <property type="project" value="InterPro"/>
</dbReference>
<evidence type="ECO:0000259" key="5">
    <source>
        <dbReference type="Pfam" id="PF02836"/>
    </source>
</evidence>
<evidence type="ECO:0000259" key="7">
    <source>
        <dbReference type="Pfam" id="PF16355"/>
    </source>
</evidence>
<proteinExistence type="inferred from homology"/>
<feature type="domain" description="Glycoside hydrolase family 2 catalytic" evidence="5">
    <location>
        <begin position="322"/>
        <end position="482"/>
    </location>
</feature>
<dbReference type="Pfam" id="PF18565">
    <property type="entry name" value="Glyco_hydro2_C5"/>
    <property type="match status" value="1"/>
</dbReference>
<dbReference type="EMBL" id="BMZC01000011">
    <property type="protein sequence ID" value="GGZ74280.1"/>
    <property type="molecule type" value="Genomic_DNA"/>
</dbReference>
<dbReference type="GO" id="GO:0005975">
    <property type="term" value="P:carbohydrate metabolic process"/>
    <property type="evidence" value="ECO:0007669"/>
    <property type="project" value="InterPro"/>
</dbReference>
<dbReference type="InterPro" id="IPR017853">
    <property type="entry name" value="GH"/>
</dbReference>
<dbReference type="PANTHER" id="PTHR42732">
    <property type="entry name" value="BETA-GALACTOSIDASE"/>
    <property type="match status" value="1"/>
</dbReference>
<organism evidence="9 10">
    <name type="scientific">Paraglaciecola chathamensis</name>
    <dbReference type="NCBI Taxonomy" id="368405"/>
    <lineage>
        <taxon>Bacteria</taxon>
        <taxon>Pseudomonadati</taxon>
        <taxon>Pseudomonadota</taxon>
        <taxon>Gammaproteobacteria</taxon>
        <taxon>Alteromonadales</taxon>
        <taxon>Alteromonadaceae</taxon>
        <taxon>Paraglaciecola</taxon>
    </lineage>
</organism>
<dbReference type="RefSeq" id="WP_191866805.1">
    <property type="nucleotide sequence ID" value="NZ_BMZC01000011.1"/>
</dbReference>
<evidence type="ECO:0000259" key="6">
    <source>
        <dbReference type="Pfam" id="PF02837"/>
    </source>
</evidence>
<dbReference type="Gene3D" id="3.20.20.80">
    <property type="entry name" value="Glycosidases"/>
    <property type="match status" value="1"/>
</dbReference>
<comment type="caution">
    <text evidence="9">The sequence shown here is derived from an EMBL/GenBank/DDBJ whole genome shotgun (WGS) entry which is preliminary data.</text>
</comment>
<dbReference type="InterPro" id="IPR051913">
    <property type="entry name" value="GH2_Domain-Containing"/>
</dbReference>
<feature type="domain" description="Glycosyl hydrolases family 2 sugar binding" evidence="6">
    <location>
        <begin position="93"/>
        <end position="190"/>
    </location>
</feature>
<evidence type="ECO:0000259" key="8">
    <source>
        <dbReference type="Pfam" id="PF18565"/>
    </source>
</evidence>
<evidence type="ECO:0000313" key="10">
    <source>
        <dbReference type="Proteomes" id="UP000622604"/>
    </source>
</evidence>
<dbReference type="InterPro" id="IPR006103">
    <property type="entry name" value="Glyco_hydro_2_cat"/>
</dbReference>
<keyword evidence="3" id="KW-0326">Glycosidase</keyword>
<dbReference type="PANTHER" id="PTHR42732:SF1">
    <property type="entry name" value="BETA-MANNOSIDASE"/>
    <property type="match status" value="1"/>
</dbReference>
<dbReference type="InterPro" id="IPR008979">
    <property type="entry name" value="Galactose-bd-like_sf"/>
</dbReference>
<dbReference type="InterPro" id="IPR006104">
    <property type="entry name" value="Glyco_hydro_2_N"/>
</dbReference>
<dbReference type="SUPFAM" id="SSF51445">
    <property type="entry name" value="(Trans)glycosidases"/>
    <property type="match status" value="1"/>
</dbReference>
<name>A0A8H9ID77_9ALTE</name>
<dbReference type="InterPro" id="IPR013783">
    <property type="entry name" value="Ig-like_fold"/>
</dbReference>
<keyword evidence="2" id="KW-0378">Hydrolase</keyword>
<dbReference type="InterPro" id="IPR040605">
    <property type="entry name" value="Glyco_hydro2_dom5"/>
</dbReference>
<accession>A0A8H9ID77</accession>
<protein>
    <submittedName>
        <fullName evidence="9">Beta-galactosidase</fullName>
    </submittedName>
</protein>
<dbReference type="InterPro" id="IPR032311">
    <property type="entry name" value="DUF4982"/>
</dbReference>
<dbReference type="Pfam" id="PF16355">
    <property type="entry name" value="DUF4982"/>
    <property type="match status" value="1"/>
</dbReference>
<dbReference type="Gene3D" id="2.60.40.10">
    <property type="entry name" value="Immunoglobulins"/>
    <property type="match status" value="3"/>
</dbReference>
<dbReference type="InterPro" id="IPR006102">
    <property type="entry name" value="Ig-like_GH2"/>
</dbReference>
<dbReference type="Pfam" id="PF00703">
    <property type="entry name" value="Glyco_hydro_2"/>
    <property type="match status" value="1"/>
</dbReference>
<comment type="similarity">
    <text evidence="1">Belongs to the glycosyl hydrolase 2 family.</text>
</comment>
<evidence type="ECO:0000256" key="3">
    <source>
        <dbReference type="ARBA" id="ARBA00023295"/>
    </source>
</evidence>
<dbReference type="SUPFAM" id="SSF49785">
    <property type="entry name" value="Galactose-binding domain-like"/>
    <property type="match status" value="1"/>
</dbReference>
<feature type="domain" description="DUF4982" evidence="7">
    <location>
        <begin position="586"/>
        <end position="647"/>
    </location>
</feature>
<evidence type="ECO:0000259" key="4">
    <source>
        <dbReference type="Pfam" id="PF00703"/>
    </source>
</evidence>